<feature type="region of interest" description="Disordered" evidence="1">
    <location>
        <begin position="20"/>
        <end position="44"/>
    </location>
</feature>
<dbReference type="EMBL" id="BX572593">
    <property type="protein sequence ID" value="CAE25565.1"/>
    <property type="molecule type" value="Genomic_DNA"/>
</dbReference>
<dbReference type="AlphaFoldDB" id="Q6NDI7"/>
<name>Q6NDI7_RHOPA</name>
<evidence type="ECO:0000313" key="2">
    <source>
        <dbReference type="EMBL" id="CAE25565.1"/>
    </source>
</evidence>
<dbReference type="eggNOG" id="ENOG5032RIA">
    <property type="taxonomic scope" value="Bacteria"/>
</dbReference>
<evidence type="ECO:0000256" key="1">
    <source>
        <dbReference type="SAM" id="MobiDB-lite"/>
    </source>
</evidence>
<gene>
    <name evidence="2" type="ordered locus">RPA0121</name>
</gene>
<protein>
    <submittedName>
        <fullName evidence="2">Uncharacterized protein</fullName>
    </submittedName>
</protein>
<dbReference type="HOGENOM" id="CLU_1509471_0_0_5"/>
<sequence>MAEEQPLAWHRAELDLAQHHPAGRAGAVRTARPRSVSDRPGRSVRAARHPGRLWLRPHYRAAERALVSVGRLHHDAVLRGRDLPLDFGQDWFLGLDTGGGNWGPLYSKLDLAKLQQSPSRFVPYREGLATYDGPFQWCGSWLHEVGQMGEPEIMRDKRRVVVDLLTPHLEAARNLPPR</sequence>
<proteinExistence type="predicted"/>
<reference evidence="2" key="1">
    <citation type="journal article" date="2004" name="Nat. Biotechnol.">
        <title>Complete genome sequence of the metabolically versatile photosynthetic bacterium Rhodopseudomonas palustris.</title>
        <authorList>
            <person name="Larimer F.W."/>
            <person name="Chain P."/>
            <person name="Hauser L."/>
            <person name="Lamerdin J."/>
            <person name="Malfatti S."/>
            <person name="Do L."/>
            <person name="Land M.L."/>
            <person name="Pelletier D.A."/>
            <person name="Beatty J.T."/>
            <person name="Lang A.S."/>
            <person name="Tabita F.R."/>
            <person name="Gibson J.L."/>
            <person name="Hanson T.E."/>
            <person name="Bobst C."/>
            <person name="Torres J.L."/>
            <person name="Peres C."/>
            <person name="Harrison F.H."/>
            <person name="Gibson J."/>
            <person name="Harwood C.S."/>
        </authorList>
    </citation>
    <scope>NUCLEOTIDE SEQUENCE [LARGE SCALE GENOMIC DNA]</scope>
    <source>
        <strain evidence="2">CGA009</strain>
    </source>
</reference>
<dbReference type="STRING" id="258594.RPA0121"/>
<accession>Q6NDI7</accession>
<organism evidence="2">
    <name type="scientific">Rhodopseudomonas palustris (strain ATCC BAA-98 / CGA009)</name>
    <dbReference type="NCBI Taxonomy" id="258594"/>
    <lineage>
        <taxon>Bacteria</taxon>
        <taxon>Pseudomonadati</taxon>
        <taxon>Pseudomonadota</taxon>
        <taxon>Alphaproteobacteria</taxon>
        <taxon>Hyphomicrobiales</taxon>
        <taxon>Nitrobacteraceae</taxon>
        <taxon>Rhodopseudomonas</taxon>
    </lineage>
</organism>